<keyword evidence="2" id="KW-1185">Reference proteome</keyword>
<name>A0A4C1WEY2_EUMVA</name>
<accession>A0A4C1WEY2</accession>
<dbReference type="AlphaFoldDB" id="A0A4C1WEY2"/>
<gene>
    <name evidence="1" type="ORF">EVAR_29521_1</name>
</gene>
<sequence>MSKKAAKITIGNVFFESVNYGDISRRAAARRPSARRPGGRVVLFHADVTRTRSVRTLLLLADEKNKNLSFKKRPVRRVEFRPIESKRPGSQNLSLIGSCTVGTAMLIFDMDSGPYCNGRRYLAPLNDYCQRLVALPS</sequence>
<proteinExistence type="predicted"/>
<protein>
    <submittedName>
        <fullName evidence="1">Uncharacterized protein</fullName>
    </submittedName>
</protein>
<comment type="caution">
    <text evidence="1">The sequence shown here is derived from an EMBL/GenBank/DDBJ whole genome shotgun (WGS) entry which is preliminary data.</text>
</comment>
<reference evidence="1 2" key="1">
    <citation type="journal article" date="2019" name="Commun. Biol.">
        <title>The bagworm genome reveals a unique fibroin gene that provides high tensile strength.</title>
        <authorList>
            <person name="Kono N."/>
            <person name="Nakamura H."/>
            <person name="Ohtoshi R."/>
            <person name="Tomita M."/>
            <person name="Numata K."/>
            <person name="Arakawa K."/>
        </authorList>
    </citation>
    <scope>NUCLEOTIDE SEQUENCE [LARGE SCALE GENOMIC DNA]</scope>
</reference>
<organism evidence="1 2">
    <name type="scientific">Eumeta variegata</name>
    <name type="common">Bagworm moth</name>
    <name type="synonym">Eumeta japonica</name>
    <dbReference type="NCBI Taxonomy" id="151549"/>
    <lineage>
        <taxon>Eukaryota</taxon>
        <taxon>Metazoa</taxon>
        <taxon>Ecdysozoa</taxon>
        <taxon>Arthropoda</taxon>
        <taxon>Hexapoda</taxon>
        <taxon>Insecta</taxon>
        <taxon>Pterygota</taxon>
        <taxon>Neoptera</taxon>
        <taxon>Endopterygota</taxon>
        <taxon>Lepidoptera</taxon>
        <taxon>Glossata</taxon>
        <taxon>Ditrysia</taxon>
        <taxon>Tineoidea</taxon>
        <taxon>Psychidae</taxon>
        <taxon>Oiketicinae</taxon>
        <taxon>Eumeta</taxon>
    </lineage>
</organism>
<evidence type="ECO:0000313" key="1">
    <source>
        <dbReference type="EMBL" id="GBP49908.1"/>
    </source>
</evidence>
<evidence type="ECO:0000313" key="2">
    <source>
        <dbReference type="Proteomes" id="UP000299102"/>
    </source>
</evidence>
<dbReference type="EMBL" id="BGZK01000554">
    <property type="protein sequence ID" value="GBP49908.1"/>
    <property type="molecule type" value="Genomic_DNA"/>
</dbReference>
<dbReference type="Proteomes" id="UP000299102">
    <property type="component" value="Unassembled WGS sequence"/>
</dbReference>